<dbReference type="AlphaFoldDB" id="A0A0D2IX25"/>
<dbReference type="InterPro" id="IPR029510">
    <property type="entry name" value="Ald_DH_CS_GLU"/>
</dbReference>
<dbReference type="InterPro" id="IPR016161">
    <property type="entry name" value="Ald_DH/histidinol_DH"/>
</dbReference>
<dbReference type="EMBL" id="KN848065">
    <property type="protein sequence ID" value="KIY01562.1"/>
    <property type="molecule type" value="Genomic_DNA"/>
</dbReference>
<comment type="catalytic activity">
    <reaction evidence="7">
        <text>succinate semialdehyde + NADP(+) + H2O = succinate + NADPH + 2 H(+)</text>
        <dbReference type="Rhea" id="RHEA:13213"/>
        <dbReference type="ChEBI" id="CHEBI:15377"/>
        <dbReference type="ChEBI" id="CHEBI:15378"/>
        <dbReference type="ChEBI" id="CHEBI:30031"/>
        <dbReference type="ChEBI" id="CHEBI:57706"/>
        <dbReference type="ChEBI" id="CHEBI:57783"/>
        <dbReference type="ChEBI" id="CHEBI:58349"/>
        <dbReference type="EC" id="1.2.1.16"/>
    </reaction>
</comment>
<dbReference type="InterPro" id="IPR016162">
    <property type="entry name" value="Ald_DH_N"/>
</dbReference>
<dbReference type="EC" id="1.2.1.24" evidence="3"/>
<evidence type="ECO:0000256" key="2">
    <source>
        <dbReference type="ARBA" id="ARBA00009986"/>
    </source>
</evidence>
<proteinExistence type="inferred from homology"/>
<dbReference type="Gene3D" id="3.40.605.10">
    <property type="entry name" value="Aldehyde Dehydrogenase, Chain A, domain 1"/>
    <property type="match status" value="1"/>
</dbReference>
<feature type="active site" evidence="10">
    <location>
        <position position="334"/>
    </location>
</feature>
<gene>
    <name evidence="13" type="ORF">Z520_03114</name>
</gene>
<comment type="similarity">
    <text evidence="2 11">Belongs to the aldehyde dehydrogenase family.</text>
</comment>
<dbReference type="RefSeq" id="XP_016635684.1">
    <property type="nucleotide sequence ID" value="XM_016773627.1"/>
</dbReference>
<evidence type="ECO:0000256" key="5">
    <source>
        <dbReference type="ARBA" id="ARBA00023002"/>
    </source>
</evidence>
<evidence type="ECO:0000313" key="14">
    <source>
        <dbReference type="Proteomes" id="UP000053411"/>
    </source>
</evidence>
<evidence type="ECO:0000256" key="11">
    <source>
        <dbReference type="RuleBase" id="RU003345"/>
    </source>
</evidence>
<dbReference type="InterPro" id="IPR016160">
    <property type="entry name" value="Ald_DH_CS_CYS"/>
</dbReference>
<dbReference type="InterPro" id="IPR016163">
    <property type="entry name" value="Ald_DH_C"/>
</dbReference>
<dbReference type="FunFam" id="3.40.605.10:FF:000005">
    <property type="entry name" value="Succinate-semialdehyde dehydrogenase I"/>
    <property type="match status" value="1"/>
</dbReference>
<dbReference type="InterPro" id="IPR015590">
    <property type="entry name" value="Aldehyde_DH_dom"/>
</dbReference>
<dbReference type="GO" id="GO:0004777">
    <property type="term" value="F:succinate-semialdehyde dehydrogenase (NAD+) activity"/>
    <property type="evidence" value="ECO:0007669"/>
    <property type="project" value="UniProtKB-EC"/>
</dbReference>
<dbReference type="PANTHER" id="PTHR43353">
    <property type="entry name" value="SUCCINATE-SEMIALDEHYDE DEHYDROGENASE, MITOCHONDRIAL"/>
    <property type="match status" value="1"/>
</dbReference>
<evidence type="ECO:0000256" key="4">
    <source>
        <dbReference type="ARBA" id="ARBA00019842"/>
    </source>
</evidence>
<name>A0A0D2IX25_9EURO</name>
<evidence type="ECO:0000256" key="6">
    <source>
        <dbReference type="ARBA" id="ARBA00030806"/>
    </source>
</evidence>
<dbReference type="Pfam" id="PF00171">
    <property type="entry name" value="Aldedh"/>
    <property type="match status" value="1"/>
</dbReference>
<evidence type="ECO:0000256" key="10">
    <source>
        <dbReference type="PROSITE-ProRule" id="PRU10007"/>
    </source>
</evidence>
<dbReference type="SUPFAM" id="SSF53720">
    <property type="entry name" value="ALDH-like"/>
    <property type="match status" value="1"/>
</dbReference>
<evidence type="ECO:0000256" key="1">
    <source>
        <dbReference type="ARBA" id="ARBA00005176"/>
    </source>
</evidence>
<dbReference type="VEuPathDB" id="FungiDB:Z520_03114"/>
<dbReference type="STRING" id="1442371.A0A0D2IX25"/>
<evidence type="ECO:0000256" key="7">
    <source>
        <dbReference type="ARBA" id="ARBA00050387"/>
    </source>
</evidence>
<evidence type="ECO:0000256" key="3">
    <source>
        <dbReference type="ARBA" id="ARBA00013051"/>
    </source>
</evidence>
<comment type="pathway">
    <text evidence="1">Amino-acid degradation; 4-aminobutanoate degradation.</text>
</comment>
<dbReference type="CDD" id="cd07103">
    <property type="entry name" value="ALDH_F5_SSADH_GabD"/>
    <property type="match status" value="1"/>
</dbReference>
<evidence type="ECO:0000313" key="13">
    <source>
        <dbReference type="EMBL" id="KIY01562.1"/>
    </source>
</evidence>
<reference evidence="13 14" key="1">
    <citation type="submission" date="2015-01" db="EMBL/GenBank/DDBJ databases">
        <title>The Genome Sequence of Fonsecaea multimorphosa CBS 102226.</title>
        <authorList>
            <consortium name="The Broad Institute Genomics Platform"/>
            <person name="Cuomo C."/>
            <person name="de Hoog S."/>
            <person name="Gorbushina A."/>
            <person name="Stielow B."/>
            <person name="Teixiera M."/>
            <person name="Abouelleil A."/>
            <person name="Chapman S.B."/>
            <person name="Priest M."/>
            <person name="Young S.K."/>
            <person name="Wortman J."/>
            <person name="Nusbaum C."/>
            <person name="Birren B."/>
        </authorList>
    </citation>
    <scope>NUCLEOTIDE SEQUENCE [LARGE SCALE GENOMIC DNA]</scope>
    <source>
        <strain evidence="13 14">CBS 102226</strain>
    </source>
</reference>
<dbReference type="FunFam" id="3.40.309.10:FF:000004">
    <property type="entry name" value="Succinate-semialdehyde dehydrogenase I"/>
    <property type="match status" value="1"/>
</dbReference>
<keyword evidence="14" id="KW-1185">Reference proteome</keyword>
<evidence type="ECO:0000259" key="12">
    <source>
        <dbReference type="Pfam" id="PF00171"/>
    </source>
</evidence>
<dbReference type="Proteomes" id="UP000053411">
    <property type="component" value="Unassembled WGS sequence"/>
</dbReference>
<dbReference type="GO" id="GO:0009450">
    <property type="term" value="P:gamma-aminobutyric acid catabolic process"/>
    <property type="evidence" value="ECO:0007669"/>
    <property type="project" value="TreeGrafter"/>
</dbReference>
<dbReference type="PROSITE" id="PS00070">
    <property type="entry name" value="ALDEHYDE_DEHYDR_CYS"/>
    <property type="match status" value="1"/>
</dbReference>
<organism evidence="13 14">
    <name type="scientific">Fonsecaea multimorphosa CBS 102226</name>
    <dbReference type="NCBI Taxonomy" id="1442371"/>
    <lineage>
        <taxon>Eukaryota</taxon>
        <taxon>Fungi</taxon>
        <taxon>Dikarya</taxon>
        <taxon>Ascomycota</taxon>
        <taxon>Pezizomycotina</taxon>
        <taxon>Eurotiomycetes</taxon>
        <taxon>Chaetothyriomycetidae</taxon>
        <taxon>Chaetothyriales</taxon>
        <taxon>Herpotrichiellaceae</taxon>
        <taxon>Fonsecaea</taxon>
    </lineage>
</organism>
<keyword evidence="5 11" id="KW-0560">Oxidoreductase</keyword>
<dbReference type="InterPro" id="IPR050740">
    <property type="entry name" value="Aldehyde_DH_Superfamily"/>
</dbReference>
<feature type="domain" description="Aldehyde dehydrogenase" evidence="12">
    <location>
        <begin position="95"/>
        <end position="558"/>
    </location>
</feature>
<protein>
    <recommendedName>
        <fullName evidence="4">Succinate-semialdehyde dehydrogenase, mitochondrial</fullName>
        <ecNumber evidence="9">1.2.1.16</ecNumber>
        <ecNumber evidence="3">1.2.1.24</ecNumber>
    </recommendedName>
    <alternativeName>
        <fullName evidence="6">NAD(+)-dependent succinic semialdehyde dehydrogenase</fullName>
    </alternativeName>
</protein>
<evidence type="ECO:0000256" key="8">
    <source>
        <dbReference type="ARBA" id="ARBA00052698"/>
    </source>
</evidence>
<dbReference type="PANTHER" id="PTHR43353:SF5">
    <property type="entry name" value="SUCCINATE-SEMIALDEHYDE DEHYDROGENASE, MITOCHONDRIAL"/>
    <property type="match status" value="1"/>
</dbReference>
<dbReference type="GeneID" id="27708860"/>
<sequence length="562" mass="60348">MPGWSVGEHQWVGLEQRNADKLDKAFEIRRGSILAIPSSVSIFKTSFVISCLCLLGEIPVLQLLHHNVQVVAVQKVDTFQDLTLIDTRSLIGGQWVGAASGKTFKLSDPEDNAEICDIADLSGEDTRAAIDAASKAFETYRLTPHRERRWLMRRWADLIKANKADLAALCTLELGKPYTESLGTVQYAVDFIDWFEGGIERTFGETIPAARGNNRVLTIREPQGVVACITPWNSPVAMVTRKVGAAIAAGNTVVCKPAPETPLCAIALAKLFERAGGPPGVFNVVTAGVENTPAIGEELCSHPAVKHLSFTGSTAVGRLLNTLCAKTIKKTSLELGGNAPFIVFEDADLDKAVAGLITSKFRSSGQTCVCANRIFVHASILDKFADALTEGLKRTFTYGSVWDRKVNFGPLYAGKGIAKVEDHLDDALSKGARVHAGGKDTTRGPNFFPATVVKGGKAGMKFMTEETFGPLAFLVPFQTEQEVIKMANTSDVGLAGYFYTEDISRLWRVAEALKVGMVGVRVGLVSAAEAPFGGVLESGLGREGGIAALEEYLDIKSITIGI</sequence>
<accession>A0A0D2IX25</accession>
<comment type="catalytic activity">
    <reaction evidence="8">
        <text>succinate semialdehyde + NAD(+) + H2O = succinate + NADH + 2 H(+)</text>
        <dbReference type="Rhea" id="RHEA:13217"/>
        <dbReference type="ChEBI" id="CHEBI:15377"/>
        <dbReference type="ChEBI" id="CHEBI:15378"/>
        <dbReference type="ChEBI" id="CHEBI:30031"/>
        <dbReference type="ChEBI" id="CHEBI:57540"/>
        <dbReference type="ChEBI" id="CHEBI:57706"/>
        <dbReference type="ChEBI" id="CHEBI:57945"/>
        <dbReference type="EC" id="1.2.1.16"/>
    </reaction>
</comment>
<dbReference type="Gene3D" id="3.40.309.10">
    <property type="entry name" value="Aldehyde Dehydrogenase, Chain A, domain 2"/>
    <property type="match status" value="1"/>
</dbReference>
<dbReference type="PROSITE" id="PS00687">
    <property type="entry name" value="ALDEHYDE_DEHYDR_GLU"/>
    <property type="match status" value="1"/>
</dbReference>
<dbReference type="EC" id="1.2.1.16" evidence="9"/>
<dbReference type="OrthoDB" id="310895at2759"/>
<evidence type="ECO:0000256" key="9">
    <source>
        <dbReference type="ARBA" id="ARBA00067047"/>
    </source>
</evidence>